<comment type="caution">
    <text evidence="2">The sequence shown here is derived from an EMBL/GenBank/DDBJ whole genome shotgun (WGS) entry which is preliminary data.</text>
</comment>
<dbReference type="EMBL" id="JBHTNF010000007">
    <property type="protein sequence ID" value="MFD1328861.1"/>
    <property type="molecule type" value="Genomic_DNA"/>
</dbReference>
<name>A0ABW3YY55_MYCRA</name>
<proteinExistence type="predicted"/>
<gene>
    <name evidence="2" type="ORF">ACFQ33_13270</name>
</gene>
<dbReference type="Proteomes" id="UP001597173">
    <property type="component" value="Unassembled WGS sequence"/>
</dbReference>
<organism evidence="2 3">
    <name type="scientific">Mycoplana ramosa</name>
    <name type="common">Mycoplana bullata</name>
    <dbReference type="NCBI Taxonomy" id="40837"/>
    <lineage>
        <taxon>Bacteria</taxon>
        <taxon>Pseudomonadati</taxon>
        <taxon>Pseudomonadota</taxon>
        <taxon>Alphaproteobacteria</taxon>
        <taxon>Hyphomicrobiales</taxon>
        <taxon>Rhizobiaceae</taxon>
        <taxon>Mycoplana</taxon>
    </lineage>
</organism>
<feature type="region of interest" description="Disordered" evidence="1">
    <location>
        <begin position="1"/>
        <end position="32"/>
    </location>
</feature>
<reference evidence="3" key="1">
    <citation type="journal article" date="2019" name="Int. J. Syst. Evol. Microbiol.">
        <title>The Global Catalogue of Microorganisms (GCM) 10K type strain sequencing project: providing services to taxonomists for standard genome sequencing and annotation.</title>
        <authorList>
            <consortium name="The Broad Institute Genomics Platform"/>
            <consortium name="The Broad Institute Genome Sequencing Center for Infectious Disease"/>
            <person name="Wu L."/>
            <person name="Ma J."/>
        </authorList>
    </citation>
    <scope>NUCLEOTIDE SEQUENCE [LARGE SCALE GENOMIC DNA]</scope>
    <source>
        <strain evidence="3">CCUG 55609</strain>
    </source>
</reference>
<dbReference type="RefSeq" id="WP_374839510.1">
    <property type="nucleotide sequence ID" value="NZ_JBHEEW010000009.1"/>
</dbReference>
<accession>A0ABW3YY55</accession>
<keyword evidence="3" id="KW-1185">Reference proteome</keyword>
<evidence type="ECO:0000313" key="3">
    <source>
        <dbReference type="Proteomes" id="UP001597173"/>
    </source>
</evidence>
<sequence length="102" mass="11390">MGNYEQERVAALDQRRKAESRDRAGPSLEERFGPGTFGCHEALHVTHLVVDLIERELVGHSAVLLDPAWYQRVREAQALLYTAYSAAAQVHFKGAEDESAQP</sequence>
<evidence type="ECO:0000256" key="1">
    <source>
        <dbReference type="SAM" id="MobiDB-lite"/>
    </source>
</evidence>
<evidence type="ECO:0000313" key="2">
    <source>
        <dbReference type="EMBL" id="MFD1328861.1"/>
    </source>
</evidence>
<protein>
    <submittedName>
        <fullName evidence="2">Uncharacterized protein</fullName>
    </submittedName>
</protein>